<name>A0A8M1KCR0_CLUHA</name>
<evidence type="ECO:0000313" key="2">
    <source>
        <dbReference type="Proteomes" id="UP000515152"/>
    </source>
</evidence>
<keyword evidence="2" id="KW-1185">Reference proteome</keyword>
<reference evidence="3" key="1">
    <citation type="submission" date="2025-08" db="UniProtKB">
        <authorList>
            <consortium name="RefSeq"/>
        </authorList>
    </citation>
    <scope>IDENTIFICATION</scope>
</reference>
<feature type="compositionally biased region" description="Basic and acidic residues" evidence="1">
    <location>
        <begin position="328"/>
        <end position="358"/>
    </location>
</feature>
<organism evidence="2 3">
    <name type="scientific">Clupea harengus</name>
    <name type="common">Atlantic herring</name>
    <dbReference type="NCBI Taxonomy" id="7950"/>
    <lineage>
        <taxon>Eukaryota</taxon>
        <taxon>Metazoa</taxon>
        <taxon>Chordata</taxon>
        <taxon>Craniata</taxon>
        <taxon>Vertebrata</taxon>
        <taxon>Euteleostomi</taxon>
        <taxon>Actinopterygii</taxon>
        <taxon>Neopterygii</taxon>
        <taxon>Teleostei</taxon>
        <taxon>Clupei</taxon>
        <taxon>Clupeiformes</taxon>
        <taxon>Clupeoidei</taxon>
        <taxon>Clupeidae</taxon>
        <taxon>Clupea</taxon>
    </lineage>
</organism>
<dbReference type="Proteomes" id="UP000515152">
    <property type="component" value="Unplaced"/>
</dbReference>
<protein>
    <submittedName>
        <fullName evidence="3">Uncharacterized protein LOC122129426</fullName>
    </submittedName>
</protein>
<proteinExistence type="predicted"/>
<dbReference type="AlphaFoldDB" id="A0A8M1KCR0"/>
<feature type="region of interest" description="Disordered" evidence="1">
    <location>
        <begin position="279"/>
        <end position="379"/>
    </location>
</feature>
<dbReference type="InterPro" id="IPR050951">
    <property type="entry name" value="Retrovirus_Pol_polyprotein"/>
</dbReference>
<dbReference type="KEGG" id="char:122129426"/>
<evidence type="ECO:0000313" key="3">
    <source>
        <dbReference type="RefSeq" id="XP_042560280.1"/>
    </source>
</evidence>
<evidence type="ECO:0000256" key="1">
    <source>
        <dbReference type="SAM" id="MobiDB-lite"/>
    </source>
</evidence>
<dbReference type="PANTHER" id="PTHR37984">
    <property type="entry name" value="PROTEIN CBG26694"/>
    <property type="match status" value="1"/>
</dbReference>
<accession>A0A8M1KCR0</accession>
<sequence length="379" mass="43595">MEQGTPLQPDRTWAQWKSLQESDPTLRRVLHFLQRGQHPNRLERQAESKEVLEILRQWDRLRCKDGVLCRTFQDPKEVDLRTQIVAPAAGNGGCERFNRTLLGLLGTLGEERRRWHDHLQEMIQVYNNTTHSATGYTPYYLLFGRHGSLPQDCLLGIPDETGCASVEDWVKCHQQRLRYAYEKAGKHTDIERTRQKRHYDHNAENSPLLPGERVMMRDMRARGRGKLADKWEVVPYIVEKQTNPELPVYVVRPEQGQGAEKVVHRNMLRPCSFTPVERAAETPRAVGRNPRRGEATRQVPIDPQPAETSRATMSFPWVGVWAPTGARPDGDVARGGQRPDHNHPDVRDGQRLELDQPRRSTRANIGIPQPNMETNNLYI</sequence>
<dbReference type="GeneID" id="122129426"/>
<dbReference type="PANTHER" id="PTHR37984:SF15">
    <property type="entry name" value="INTEGRASE CATALYTIC DOMAIN-CONTAINING PROTEIN"/>
    <property type="match status" value="1"/>
</dbReference>
<dbReference type="OrthoDB" id="441285at2759"/>
<gene>
    <name evidence="3" type="primary">LOC122129426</name>
</gene>
<dbReference type="RefSeq" id="XP_042560280.1">
    <property type="nucleotide sequence ID" value="XM_042704346.1"/>
</dbReference>